<dbReference type="EMBL" id="DVOB01000035">
    <property type="protein sequence ID" value="HIU95386.1"/>
    <property type="molecule type" value="Genomic_DNA"/>
</dbReference>
<accession>A0A9D1N687</accession>
<comment type="caution">
    <text evidence="1">The sequence shown here is derived from an EMBL/GenBank/DDBJ whole genome shotgun (WGS) entry which is preliminary data.</text>
</comment>
<evidence type="ECO:0000313" key="2">
    <source>
        <dbReference type="Proteomes" id="UP000824130"/>
    </source>
</evidence>
<reference evidence="1" key="2">
    <citation type="journal article" date="2021" name="PeerJ">
        <title>Extensive microbial diversity within the chicken gut microbiome revealed by metagenomics and culture.</title>
        <authorList>
            <person name="Gilroy R."/>
            <person name="Ravi A."/>
            <person name="Getino M."/>
            <person name="Pursley I."/>
            <person name="Horton D.L."/>
            <person name="Alikhan N.F."/>
            <person name="Baker D."/>
            <person name="Gharbi K."/>
            <person name="Hall N."/>
            <person name="Watson M."/>
            <person name="Adriaenssens E.M."/>
            <person name="Foster-Nyarko E."/>
            <person name="Jarju S."/>
            <person name="Secka A."/>
            <person name="Antonio M."/>
            <person name="Oren A."/>
            <person name="Chaudhuri R.R."/>
            <person name="La Ragione R."/>
            <person name="Hildebrand F."/>
            <person name="Pallen M.J."/>
        </authorList>
    </citation>
    <scope>NUCLEOTIDE SEQUENCE</scope>
    <source>
        <strain evidence="1">ChiSjej4B22-8349</strain>
    </source>
</reference>
<reference evidence="1" key="1">
    <citation type="submission" date="2020-10" db="EMBL/GenBank/DDBJ databases">
        <authorList>
            <person name="Gilroy R."/>
        </authorList>
    </citation>
    <scope>NUCLEOTIDE SEQUENCE</scope>
    <source>
        <strain evidence="1">ChiSjej4B22-8349</strain>
    </source>
</reference>
<dbReference type="AlphaFoldDB" id="A0A9D1N687"/>
<name>A0A9D1N687_9FIRM</name>
<proteinExistence type="predicted"/>
<gene>
    <name evidence="1" type="ORF">IAD25_01560</name>
</gene>
<organism evidence="1 2">
    <name type="scientific">Candidatus Allocopromorpha excrementipullorum</name>
    <dbReference type="NCBI Taxonomy" id="2840743"/>
    <lineage>
        <taxon>Bacteria</taxon>
        <taxon>Bacillati</taxon>
        <taxon>Bacillota</taxon>
        <taxon>Clostridia</taxon>
        <taxon>Eubacteriales</taxon>
        <taxon>Eubacteriaceae</taxon>
        <taxon>Eubacteriaceae incertae sedis</taxon>
        <taxon>Candidatus Allocopromorpha</taxon>
    </lineage>
</organism>
<protein>
    <submittedName>
        <fullName evidence="1">Uncharacterized protein</fullName>
    </submittedName>
</protein>
<sequence>MKRLVKRMDKNSGMITTGDKGTAFVTETIWTKDEAIEAKMCSVEPKIFGIKMVRYQQEGMRKVWVPYYFMIYDFKVKRNVFFNKSQVFDKTGRVGVVYDANEMHASHYDVMTDGEIPMVRKKIETMDGIVLPDGGTLEKIIEDAEYSIRRQILFKAYKTMDSQLSQVKIMKFYREAWELEMKYKEKTFIKYAYMDDYGVQNERARGLNTRLGA</sequence>
<dbReference type="Proteomes" id="UP000824130">
    <property type="component" value="Unassembled WGS sequence"/>
</dbReference>
<evidence type="ECO:0000313" key="1">
    <source>
        <dbReference type="EMBL" id="HIU95386.1"/>
    </source>
</evidence>